<dbReference type="InterPro" id="IPR016032">
    <property type="entry name" value="Sig_transdc_resp-reg_C-effctor"/>
</dbReference>
<dbReference type="CDD" id="cd00383">
    <property type="entry name" value="trans_reg_C"/>
    <property type="match status" value="1"/>
</dbReference>
<reference evidence="4 5" key="1">
    <citation type="journal article" date="2016" name="Nat. Commun.">
        <title>Thousands of microbial genomes shed light on interconnected biogeochemical processes in an aquifer system.</title>
        <authorList>
            <person name="Anantharaman K."/>
            <person name="Brown C.T."/>
            <person name="Hug L.A."/>
            <person name="Sharon I."/>
            <person name="Castelle C.J."/>
            <person name="Probst A.J."/>
            <person name="Thomas B.C."/>
            <person name="Singh A."/>
            <person name="Wilkins M.J."/>
            <person name="Karaoz U."/>
            <person name="Brodie E.L."/>
            <person name="Williams K.H."/>
            <person name="Hubbard S.S."/>
            <person name="Banfield J.F."/>
        </authorList>
    </citation>
    <scope>NUCLEOTIDE SEQUENCE [LARGE SCALE GENOMIC DNA]</scope>
</reference>
<evidence type="ECO:0000256" key="1">
    <source>
        <dbReference type="ARBA" id="ARBA00023125"/>
    </source>
</evidence>
<dbReference type="Gene3D" id="1.10.10.10">
    <property type="entry name" value="Winged helix-like DNA-binding domain superfamily/Winged helix DNA-binding domain"/>
    <property type="match status" value="1"/>
</dbReference>
<name>A0A1F8BEN2_9BACT</name>
<dbReference type="EMBL" id="MGHF01000025">
    <property type="protein sequence ID" value="OGM62473.1"/>
    <property type="molecule type" value="Genomic_DNA"/>
</dbReference>
<keyword evidence="1 2" id="KW-0238">DNA-binding</keyword>
<dbReference type="GO" id="GO:0003677">
    <property type="term" value="F:DNA binding"/>
    <property type="evidence" value="ECO:0007669"/>
    <property type="project" value="UniProtKB-UniRule"/>
</dbReference>
<feature type="DNA-binding region" description="OmpR/PhoB-type" evidence="2">
    <location>
        <begin position="348"/>
        <end position="451"/>
    </location>
</feature>
<evidence type="ECO:0000313" key="5">
    <source>
        <dbReference type="Proteomes" id="UP000177082"/>
    </source>
</evidence>
<organism evidence="4 5">
    <name type="scientific">Candidatus Woesebacteria bacterium RIFCSPLOWO2_01_FULL_39_21</name>
    <dbReference type="NCBI Taxonomy" id="1802519"/>
    <lineage>
        <taxon>Bacteria</taxon>
        <taxon>Candidatus Woeseibacteriota</taxon>
    </lineage>
</organism>
<dbReference type="InterPro" id="IPR036388">
    <property type="entry name" value="WH-like_DNA-bd_sf"/>
</dbReference>
<accession>A0A1F8BEN2</accession>
<dbReference type="Proteomes" id="UP000177082">
    <property type="component" value="Unassembled WGS sequence"/>
</dbReference>
<comment type="caution">
    <text evidence="4">The sequence shown here is derived from an EMBL/GenBank/DDBJ whole genome shotgun (WGS) entry which is preliminary data.</text>
</comment>
<feature type="domain" description="OmpR/PhoB-type" evidence="3">
    <location>
        <begin position="348"/>
        <end position="451"/>
    </location>
</feature>
<dbReference type="STRING" id="1802519.A2961_02470"/>
<evidence type="ECO:0000313" key="4">
    <source>
        <dbReference type="EMBL" id="OGM62473.1"/>
    </source>
</evidence>
<proteinExistence type="predicted"/>
<dbReference type="Pfam" id="PF00486">
    <property type="entry name" value="Trans_reg_C"/>
    <property type="match status" value="1"/>
</dbReference>
<dbReference type="PROSITE" id="PS51755">
    <property type="entry name" value="OMPR_PHOB"/>
    <property type="match status" value="1"/>
</dbReference>
<evidence type="ECO:0000259" key="3">
    <source>
        <dbReference type="PROSITE" id="PS51755"/>
    </source>
</evidence>
<dbReference type="AlphaFoldDB" id="A0A1F8BEN2"/>
<dbReference type="InterPro" id="IPR027417">
    <property type="entry name" value="P-loop_NTPase"/>
</dbReference>
<dbReference type="SUPFAM" id="SSF52540">
    <property type="entry name" value="P-loop containing nucleoside triphosphate hydrolases"/>
    <property type="match status" value="1"/>
</dbReference>
<gene>
    <name evidence="4" type="ORF">A2961_02470</name>
</gene>
<dbReference type="GO" id="GO:0000160">
    <property type="term" value="P:phosphorelay signal transduction system"/>
    <property type="evidence" value="ECO:0007669"/>
    <property type="project" value="InterPro"/>
</dbReference>
<dbReference type="SMART" id="SM00862">
    <property type="entry name" value="Trans_reg_C"/>
    <property type="match status" value="1"/>
</dbReference>
<sequence>MEAEQQENFPLPKDSILSYTKNIFTPIRMGECVTAVWVALSGRRLVTKFVIENLHLLKAVVPEYEEYLNVYIEPLDLTESSLEGYLRLIGKSVIAACNKNEISLRDIRGESFDNEDLSYQKLLTLLTDLIGEITIRSKKVVLFLGELDELTFIDNTFSNNLESLLHKFEEKLYFVFLIKDLNLLHDRGNFGEDLYENFLQNIIYMPISDKHSDYLIDRFASRLNTNFTDGEKNLLKSTSDGHPYFLKVACSLLVKVKSLGESADFSELIRSNHELRAAAKMILGVQTKKGLEILKKVTSGVVKELEGDDAKILEKLGLVKKNIDGSYSPFCDLFKDTILERSLPEIEERPLNGEGLVYNQDENVLLFKGVPTEEKFTPQEYQILTAFLKEPNKLMSRENVGNILWGKDSYDKYSDWAIDQLISKLRRKLQKLGVTGTNLITLRGRGYKIIV</sequence>
<dbReference type="SUPFAM" id="SSF46894">
    <property type="entry name" value="C-terminal effector domain of the bipartite response regulators"/>
    <property type="match status" value="1"/>
</dbReference>
<dbReference type="GO" id="GO:0006355">
    <property type="term" value="P:regulation of DNA-templated transcription"/>
    <property type="evidence" value="ECO:0007669"/>
    <property type="project" value="InterPro"/>
</dbReference>
<dbReference type="InterPro" id="IPR001867">
    <property type="entry name" value="OmpR/PhoB-type_DNA-bd"/>
</dbReference>
<protein>
    <recommendedName>
        <fullName evidence="3">OmpR/PhoB-type domain-containing protein</fullName>
    </recommendedName>
</protein>
<evidence type="ECO:0000256" key="2">
    <source>
        <dbReference type="PROSITE-ProRule" id="PRU01091"/>
    </source>
</evidence>